<dbReference type="OrthoDB" id="1081143at2759"/>
<name>D7LME0_ARALL</name>
<dbReference type="InterPro" id="IPR021139">
    <property type="entry name" value="NYN"/>
</dbReference>
<dbReference type="GO" id="GO:0005777">
    <property type="term" value="C:peroxisome"/>
    <property type="evidence" value="ECO:0007669"/>
    <property type="project" value="InterPro"/>
</dbReference>
<dbReference type="KEGG" id="aly:9313368"/>
<evidence type="ECO:0000313" key="2">
    <source>
        <dbReference type="EMBL" id="EFH53559.1"/>
    </source>
</evidence>
<proteinExistence type="predicted"/>
<evidence type="ECO:0000313" key="3">
    <source>
        <dbReference type="Proteomes" id="UP000008694"/>
    </source>
</evidence>
<gene>
    <name evidence="2" type="ORF">ARALYDRAFT_905470</name>
</gene>
<dbReference type="InterPro" id="IPR024768">
    <property type="entry name" value="Marf1"/>
</dbReference>
<dbReference type="Proteomes" id="UP000008694">
    <property type="component" value="Unassembled WGS sequence"/>
</dbReference>
<dbReference type="Gramene" id="scaffold_501174.1">
    <property type="protein sequence ID" value="scaffold_501174.1"/>
    <property type="gene ID" value="scaffold_501174.1"/>
</dbReference>
<dbReference type="HOGENOM" id="CLU_087414_1_0_1"/>
<keyword evidence="3" id="KW-1185">Reference proteome</keyword>
<dbReference type="AlphaFoldDB" id="D7LME0"/>
<dbReference type="GO" id="GO:0004540">
    <property type="term" value="F:RNA nuclease activity"/>
    <property type="evidence" value="ECO:0007669"/>
    <property type="project" value="InterPro"/>
</dbReference>
<protein>
    <recommendedName>
        <fullName evidence="1">NYN domain-containing protein</fullName>
    </recommendedName>
</protein>
<sequence>MATKEAETWIFWDISSCPVSSSDVASRVGPCIKRALKNLGYSGCITLTAIGILTDIDTDVLQAVYSSGVSLTHVSSERLGITLELMWWIKEHPIPVNFMLISGDEIFRRNHRFFEEAGHTVIQNFPFDQQDVDSTPVPSRVWENFLASLRPDAIESGVLEKEPGLVCGQCCLPDQQGFENFIKHLKTHVHVSPESSPRMMKRKQPEASFSIFGEIPNVK</sequence>
<dbReference type="PANTHER" id="PTHR14379:SF19">
    <property type="entry name" value="ENDONUCLEASE OR GLYCOSYL HYDROLASE-RELATED"/>
    <property type="match status" value="1"/>
</dbReference>
<dbReference type="PANTHER" id="PTHR14379">
    <property type="entry name" value="LIMKAIN B LKAP"/>
    <property type="match status" value="1"/>
</dbReference>
<dbReference type="CDD" id="cd10910">
    <property type="entry name" value="PIN_limkain_b1_N_like"/>
    <property type="match status" value="1"/>
</dbReference>
<reference evidence="3" key="1">
    <citation type="journal article" date="2011" name="Nat. Genet.">
        <title>The Arabidopsis lyrata genome sequence and the basis of rapid genome size change.</title>
        <authorList>
            <person name="Hu T.T."/>
            <person name="Pattyn P."/>
            <person name="Bakker E.G."/>
            <person name="Cao J."/>
            <person name="Cheng J.-F."/>
            <person name="Clark R.M."/>
            <person name="Fahlgren N."/>
            <person name="Fawcett J.A."/>
            <person name="Grimwood J."/>
            <person name="Gundlach H."/>
            <person name="Haberer G."/>
            <person name="Hollister J.D."/>
            <person name="Ossowski S."/>
            <person name="Ottilar R.P."/>
            <person name="Salamov A.A."/>
            <person name="Schneeberger K."/>
            <person name="Spannagl M."/>
            <person name="Wang X."/>
            <person name="Yang L."/>
            <person name="Nasrallah M.E."/>
            <person name="Bergelson J."/>
            <person name="Carrington J.C."/>
            <person name="Gaut B.S."/>
            <person name="Schmutz J."/>
            <person name="Mayer K.F.X."/>
            <person name="Van de Peer Y."/>
            <person name="Grigoriev I.V."/>
            <person name="Nordborg M."/>
            <person name="Weigel D."/>
            <person name="Guo Y.-L."/>
        </authorList>
    </citation>
    <scope>NUCLEOTIDE SEQUENCE [LARGE SCALE GENOMIC DNA]</scope>
    <source>
        <strain evidence="3">cv. MN47</strain>
    </source>
</reference>
<evidence type="ECO:0000259" key="1">
    <source>
        <dbReference type="Pfam" id="PF01936"/>
    </source>
</evidence>
<feature type="domain" description="NYN" evidence="1">
    <location>
        <begin position="8"/>
        <end position="117"/>
    </location>
</feature>
<organism evidence="3">
    <name type="scientific">Arabidopsis lyrata subsp. lyrata</name>
    <name type="common">Lyre-leaved rock-cress</name>
    <dbReference type="NCBI Taxonomy" id="81972"/>
    <lineage>
        <taxon>Eukaryota</taxon>
        <taxon>Viridiplantae</taxon>
        <taxon>Streptophyta</taxon>
        <taxon>Embryophyta</taxon>
        <taxon>Tracheophyta</taxon>
        <taxon>Spermatophyta</taxon>
        <taxon>Magnoliopsida</taxon>
        <taxon>eudicotyledons</taxon>
        <taxon>Gunneridae</taxon>
        <taxon>Pentapetalae</taxon>
        <taxon>rosids</taxon>
        <taxon>malvids</taxon>
        <taxon>Brassicales</taxon>
        <taxon>Brassicaceae</taxon>
        <taxon>Camelineae</taxon>
        <taxon>Arabidopsis</taxon>
    </lineage>
</organism>
<dbReference type="EMBL" id="GL348717">
    <property type="protein sequence ID" value="EFH53559.1"/>
    <property type="molecule type" value="Genomic_DNA"/>
</dbReference>
<dbReference type="STRING" id="81972.D7LME0"/>
<dbReference type="GO" id="GO:0010468">
    <property type="term" value="P:regulation of gene expression"/>
    <property type="evidence" value="ECO:0007669"/>
    <property type="project" value="InterPro"/>
</dbReference>
<dbReference type="Pfam" id="PF01936">
    <property type="entry name" value="NYN"/>
    <property type="match status" value="1"/>
</dbReference>
<accession>D7LME0</accession>